<dbReference type="GO" id="GO:0004057">
    <property type="term" value="F:arginyl-tRNA--protein transferase activity"/>
    <property type="evidence" value="ECO:0007669"/>
    <property type="project" value="UniProtKB-EC"/>
</dbReference>
<evidence type="ECO:0000256" key="1">
    <source>
        <dbReference type="ARBA" id="ARBA00009991"/>
    </source>
</evidence>
<dbReference type="InterPro" id="IPR007471">
    <property type="entry name" value="N-end_Aminoacyl_Trfase_N"/>
</dbReference>
<accession>A0A1E3K728</accession>
<dbReference type="RefSeq" id="XP_019035581.1">
    <property type="nucleotide sequence ID" value="XM_019172639.1"/>
</dbReference>
<dbReference type="Pfam" id="PF04377">
    <property type="entry name" value="ATE_C"/>
    <property type="match status" value="1"/>
</dbReference>
<dbReference type="GeneID" id="30189672"/>
<name>A0A1E3K728_9TREE</name>
<sequence length="489" mass="54502">MSAPSILSPYGYSSGTCGYCSPSGVRSAKKESSKYGMISKQMTTEFYQVLMDRGWRRSGTYVYHPDMARTCCPQYTIRLDALNFKPNKKQKQVVNRFNRFLSEGAKPGESIVVDGPGATGKCAQSGKAGGNKKGKGKANGGQRDLIAELHEYEVGYGNESQAVHRFETELVPAKATAERFELYKEYQVAIHKDKPAEVEMRGFDRFLCSGPLIAAPIPYKDKEASARGIKEKRLPKDYGAHHLLYKVDSQVIAISVIDITPLGVSSVYFIWSPSWAWASLGTLSALYEVSLAQRIRRAEGDGGKMGWVYMGYWVPDCQKMKYKSEFGPSFLLDPGTNVFHPLSTKLEKYLVDHPRGYRPFRNIEEEAEGVEDHDASSAAPNPRDDHEPGAKEDEDSEEEEDPVDFPSPPPPSFADPAAFSKEELDQVLVLLSMKGRQLFTISDLEFVDPTHMLDTFRQFMAALGKEWVAGAEDRARGTALKKAIMYLGY</sequence>
<dbReference type="InterPro" id="IPR007472">
    <property type="entry name" value="N-end_Aminoacyl_Trfase_C"/>
</dbReference>
<evidence type="ECO:0000256" key="4">
    <source>
        <dbReference type="ARBA" id="ARBA00023315"/>
    </source>
</evidence>
<reference evidence="8 9" key="1">
    <citation type="submission" date="2016-06" db="EMBL/GenBank/DDBJ databases">
        <title>Evolution of pathogenesis and genome organization in the Tremellales.</title>
        <authorList>
            <person name="Cuomo C."/>
            <person name="Litvintseva A."/>
            <person name="Heitman J."/>
            <person name="Chen Y."/>
            <person name="Sun S."/>
            <person name="Springer D."/>
            <person name="Dromer F."/>
            <person name="Young S."/>
            <person name="Zeng Q."/>
            <person name="Chapman S."/>
            <person name="Gujja S."/>
            <person name="Saif S."/>
            <person name="Birren B."/>
        </authorList>
    </citation>
    <scope>NUCLEOTIDE SEQUENCE [LARGE SCALE GENOMIC DNA]</scope>
    <source>
        <strain evidence="8 9">CBS 7118</strain>
    </source>
</reference>
<evidence type="ECO:0000313" key="8">
    <source>
        <dbReference type="EMBL" id="ODO08726.1"/>
    </source>
</evidence>
<gene>
    <name evidence="8" type="ORF">L198_00459</name>
</gene>
<evidence type="ECO:0000259" key="6">
    <source>
        <dbReference type="Pfam" id="PF04376"/>
    </source>
</evidence>
<comment type="caution">
    <text evidence="8">The sequence shown here is derived from an EMBL/GenBank/DDBJ whole genome shotgun (WGS) entry which is preliminary data.</text>
</comment>
<evidence type="ECO:0000259" key="7">
    <source>
        <dbReference type="Pfam" id="PF04377"/>
    </source>
</evidence>
<feature type="domain" description="N-end rule aminoacyl transferase C-terminal" evidence="7">
    <location>
        <begin position="178"/>
        <end position="332"/>
    </location>
</feature>
<organism evidence="8 9">
    <name type="scientific">Cryptococcus wingfieldii CBS 7118</name>
    <dbReference type="NCBI Taxonomy" id="1295528"/>
    <lineage>
        <taxon>Eukaryota</taxon>
        <taxon>Fungi</taxon>
        <taxon>Dikarya</taxon>
        <taxon>Basidiomycota</taxon>
        <taxon>Agaricomycotina</taxon>
        <taxon>Tremellomycetes</taxon>
        <taxon>Tremellales</taxon>
        <taxon>Cryptococcaceae</taxon>
        <taxon>Cryptococcus</taxon>
    </lineage>
</organism>
<keyword evidence="9" id="KW-1185">Reference proteome</keyword>
<dbReference type="PANTHER" id="PTHR21367">
    <property type="entry name" value="ARGININE-TRNA-PROTEIN TRANSFERASE 1"/>
    <property type="match status" value="1"/>
</dbReference>
<evidence type="ECO:0000313" key="9">
    <source>
        <dbReference type="Proteomes" id="UP000094819"/>
    </source>
</evidence>
<dbReference type="EMBL" id="AWGH01000001">
    <property type="protein sequence ID" value="ODO08726.1"/>
    <property type="molecule type" value="Genomic_DNA"/>
</dbReference>
<dbReference type="PANTHER" id="PTHR21367:SF1">
    <property type="entry name" value="ARGINYL-TRNA--PROTEIN TRANSFERASE 1"/>
    <property type="match status" value="1"/>
</dbReference>
<dbReference type="OrthoDB" id="74183at2759"/>
<dbReference type="Pfam" id="PF04376">
    <property type="entry name" value="ATE_N"/>
    <property type="match status" value="1"/>
</dbReference>
<dbReference type="Proteomes" id="UP000094819">
    <property type="component" value="Unassembled WGS sequence"/>
</dbReference>
<feature type="compositionally biased region" description="Acidic residues" evidence="5">
    <location>
        <begin position="392"/>
        <end position="403"/>
    </location>
</feature>
<dbReference type="InterPro" id="IPR030700">
    <property type="entry name" value="N-end_Aminoacyl_Trfase"/>
</dbReference>
<keyword evidence="4" id="KW-0012">Acyltransferase</keyword>
<evidence type="ECO:0000256" key="5">
    <source>
        <dbReference type="SAM" id="MobiDB-lite"/>
    </source>
</evidence>
<evidence type="ECO:0000256" key="3">
    <source>
        <dbReference type="ARBA" id="ARBA00022679"/>
    </source>
</evidence>
<dbReference type="GO" id="GO:0005737">
    <property type="term" value="C:cytoplasm"/>
    <property type="evidence" value="ECO:0007669"/>
    <property type="project" value="TreeGrafter"/>
</dbReference>
<keyword evidence="3 8" id="KW-0808">Transferase</keyword>
<feature type="compositionally biased region" description="Basic and acidic residues" evidence="5">
    <location>
        <begin position="382"/>
        <end position="391"/>
    </location>
</feature>
<evidence type="ECO:0000256" key="2">
    <source>
        <dbReference type="ARBA" id="ARBA00012025"/>
    </source>
</evidence>
<comment type="similarity">
    <text evidence="1">Belongs to the R-transferase family.</text>
</comment>
<dbReference type="EC" id="2.3.2.8" evidence="2"/>
<feature type="region of interest" description="Disordered" evidence="5">
    <location>
        <begin position="367"/>
        <end position="417"/>
    </location>
</feature>
<proteinExistence type="inferred from homology"/>
<feature type="domain" description="N-end aminoacyl transferase N-terminal" evidence="6">
    <location>
        <begin position="16"/>
        <end position="92"/>
    </location>
</feature>
<dbReference type="AlphaFoldDB" id="A0A1E3K728"/>
<protein>
    <recommendedName>
        <fullName evidence="2">arginyltransferase</fullName>
        <ecNumber evidence="2">2.3.2.8</ecNumber>
    </recommendedName>
</protein>